<evidence type="ECO:0000256" key="3">
    <source>
        <dbReference type="ARBA" id="ARBA00022679"/>
    </source>
</evidence>
<dbReference type="GO" id="GO:0008173">
    <property type="term" value="F:RNA methyltransferase activity"/>
    <property type="evidence" value="ECO:0007669"/>
    <property type="project" value="InterPro"/>
</dbReference>
<dbReference type="SUPFAM" id="SSF75217">
    <property type="entry name" value="alpha/beta knot"/>
    <property type="match status" value="1"/>
</dbReference>
<dbReference type="InterPro" id="IPR053888">
    <property type="entry name" value="MRM3-like_sub_bind"/>
</dbReference>
<feature type="domain" description="tRNA/rRNA methyltransferase SpoU type" evidence="4">
    <location>
        <begin position="112"/>
        <end position="253"/>
    </location>
</feature>
<gene>
    <name evidence="6" type="ORF">BCF44_110310</name>
</gene>
<dbReference type="Gene3D" id="3.30.1330.30">
    <property type="match status" value="1"/>
</dbReference>
<name>A0A3E0HD86_9PSEU</name>
<dbReference type="Pfam" id="PF00588">
    <property type="entry name" value="SpoU_methylase"/>
    <property type="match status" value="1"/>
</dbReference>
<keyword evidence="2 6" id="KW-0489">Methyltransferase</keyword>
<evidence type="ECO:0000313" key="6">
    <source>
        <dbReference type="EMBL" id="REH42810.1"/>
    </source>
</evidence>
<dbReference type="InterPro" id="IPR001537">
    <property type="entry name" value="SpoU_MeTrfase"/>
</dbReference>
<dbReference type="GO" id="GO:0003723">
    <property type="term" value="F:RNA binding"/>
    <property type="evidence" value="ECO:0007669"/>
    <property type="project" value="InterPro"/>
</dbReference>
<evidence type="ECO:0000259" key="5">
    <source>
        <dbReference type="Pfam" id="PF22435"/>
    </source>
</evidence>
<comment type="caution">
    <text evidence="6">The sequence shown here is derived from an EMBL/GenBank/DDBJ whole genome shotgun (WGS) entry which is preliminary data.</text>
</comment>
<keyword evidence="3 6" id="KW-0808">Transferase</keyword>
<dbReference type="InterPro" id="IPR029028">
    <property type="entry name" value="Alpha/beta_knot_MTases"/>
</dbReference>
<dbReference type="Pfam" id="PF22435">
    <property type="entry name" value="MRM3-like_sub_bind"/>
    <property type="match status" value="1"/>
</dbReference>
<evidence type="ECO:0000313" key="7">
    <source>
        <dbReference type="Proteomes" id="UP000256269"/>
    </source>
</evidence>
<dbReference type="GO" id="GO:0032259">
    <property type="term" value="P:methylation"/>
    <property type="evidence" value="ECO:0007669"/>
    <property type="project" value="UniProtKB-KW"/>
</dbReference>
<comment type="similarity">
    <text evidence="1">Belongs to the class IV-like SAM-binding methyltransferase superfamily. RNA methyltransferase TrmH family.</text>
</comment>
<dbReference type="GO" id="GO:0006396">
    <property type="term" value="P:RNA processing"/>
    <property type="evidence" value="ECO:0007669"/>
    <property type="project" value="InterPro"/>
</dbReference>
<dbReference type="PANTHER" id="PTHR43191:SF2">
    <property type="entry name" value="RRNA METHYLTRANSFERASE 3, MITOCHONDRIAL"/>
    <property type="match status" value="1"/>
</dbReference>
<proteinExistence type="inferred from homology"/>
<keyword evidence="7" id="KW-1185">Reference proteome</keyword>
<evidence type="ECO:0000256" key="2">
    <source>
        <dbReference type="ARBA" id="ARBA00022603"/>
    </source>
</evidence>
<dbReference type="PANTHER" id="PTHR43191">
    <property type="entry name" value="RRNA METHYLTRANSFERASE 3"/>
    <property type="match status" value="1"/>
</dbReference>
<dbReference type="OrthoDB" id="3190829at2"/>
<dbReference type="InterPro" id="IPR029026">
    <property type="entry name" value="tRNA_m1G_MTases_N"/>
</dbReference>
<evidence type="ECO:0000256" key="1">
    <source>
        <dbReference type="ARBA" id="ARBA00007228"/>
    </source>
</evidence>
<dbReference type="InterPro" id="IPR051259">
    <property type="entry name" value="rRNA_Methyltransferase"/>
</dbReference>
<reference evidence="6 7" key="1">
    <citation type="submission" date="2018-08" db="EMBL/GenBank/DDBJ databases">
        <title>Genomic Encyclopedia of Archaeal and Bacterial Type Strains, Phase II (KMG-II): from individual species to whole genera.</title>
        <authorList>
            <person name="Goeker M."/>
        </authorList>
    </citation>
    <scope>NUCLEOTIDE SEQUENCE [LARGE SCALE GENOMIC DNA]</scope>
    <source>
        <strain evidence="6 7">DSM 45791</strain>
    </source>
</reference>
<dbReference type="SUPFAM" id="SSF55315">
    <property type="entry name" value="L30e-like"/>
    <property type="match status" value="1"/>
</dbReference>
<organism evidence="6 7">
    <name type="scientific">Kutzneria buriramensis</name>
    <dbReference type="NCBI Taxonomy" id="1045776"/>
    <lineage>
        <taxon>Bacteria</taxon>
        <taxon>Bacillati</taxon>
        <taxon>Actinomycetota</taxon>
        <taxon>Actinomycetes</taxon>
        <taxon>Pseudonocardiales</taxon>
        <taxon>Pseudonocardiaceae</taxon>
        <taxon>Kutzneria</taxon>
    </lineage>
</organism>
<dbReference type="InterPro" id="IPR029064">
    <property type="entry name" value="Ribosomal_eL30-like_sf"/>
</dbReference>
<dbReference type="AlphaFoldDB" id="A0A3E0HD86"/>
<dbReference type="CDD" id="cd18095">
    <property type="entry name" value="SpoU-like_rRNA-MTase"/>
    <property type="match status" value="1"/>
</dbReference>
<dbReference type="Proteomes" id="UP000256269">
    <property type="component" value="Unassembled WGS sequence"/>
</dbReference>
<dbReference type="Gene3D" id="3.40.1280.10">
    <property type="match status" value="1"/>
</dbReference>
<accession>A0A3E0HD86</accession>
<dbReference type="RefSeq" id="WP_116177604.1">
    <property type="nucleotide sequence ID" value="NZ_CP144375.1"/>
</dbReference>
<evidence type="ECO:0000259" key="4">
    <source>
        <dbReference type="Pfam" id="PF00588"/>
    </source>
</evidence>
<protein>
    <submittedName>
        <fullName evidence="6">TrmH family RNA methyltransferase</fullName>
    </submittedName>
</protein>
<feature type="domain" description="MRM3-like substrate binding" evidence="5">
    <location>
        <begin position="13"/>
        <end position="95"/>
    </location>
</feature>
<sequence>MPAVIASLKDDHLQQVRALASRTGRAEAGGCLLEGAALITQAVEAGATLRFALAAEGAADSVMSLLATAGVPVLMAKESVLRQAVRLNRPVSWLAVAELTFDVGDEQPYGDFAVVLDRVLDPGNLGTIVRTAVGLGVADIVCTDDETDLTSRRVLDASRAAVLRARLRRYETPAEAVRDLRERGFEIVATSGHARTLQGATPLSGRPVALVVGNETDGVGDEVLALADHVVRIPMSGEVESLNVGVATGISVYELRALMSLASLGGTLAAIAATVSDLRNSGSVGENAQERALAGFSEAEREQLGDFLRRVRDNFRED</sequence>
<dbReference type="EMBL" id="QUNO01000010">
    <property type="protein sequence ID" value="REH42810.1"/>
    <property type="molecule type" value="Genomic_DNA"/>
</dbReference>